<dbReference type="AlphaFoldDB" id="A0A6I3L8D3"/>
<name>A0A6I3L8D3_9NOCA</name>
<dbReference type="SUPFAM" id="SSF55136">
    <property type="entry name" value="Probable bacterial effector-binding domain"/>
    <property type="match status" value="1"/>
</dbReference>
<dbReference type="InterPro" id="IPR011256">
    <property type="entry name" value="Reg_factor_effector_dom_sf"/>
</dbReference>
<sequence length="195" mass="21850">MLEPTSTYGEDVKLDLATTDKHYYDAPADPVLRTFETCNYATVSGVGAPLGDAYTEAVSTLYRAAYGAKKIAKAGGNDFVVPKLEGLWWVESDRPALEVPRDEWHWTMMIRMPESVTADMVSGAAFEQLTEGESIQVMHRGPYATEPETLARMEAFMTEHGLVMNGRHHEIYLSDPRKTRDAAMRTVLRHPVRRG</sequence>
<feature type="domain" description="GyrI-like small molecule binding" evidence="1">
    <location>
        <begin position="78"/>
        <end position="191"/>
    </location>
</feature>
<gene>
    <name evidence="2" type="ORF">GLP40_25530</name>
</gene>
<keyword evidence="3" id="KW-1185">Reference proteome</keyword>
<dbReference type="RefSeq" id="WP_154790565.1">
    <property type="nucleotide sequence ID" value="NZ_WMBB01000013.1"/>
</dbReference>
<evidence type="ECO:0000313" key="2">
    <source>
        <dbReference type="EMBL" id="MTE16119.1"/>
    </source>
</evidence>
<dbReference type="InterPro" id="IPR029442">
    <property type="entry name" value="GyrI-like"/>
</dbReference>
<dbReference type="Pfam" id="PF06445">
    <property type="entry name" value="GyrI-like"/>
    <property type="match status" value="1"/>
</dbReference>
<comment type="caution">
    <text evidence="2">The sequence shown here is derived from an EMBL/GenBank/DDBJ whole genome shotgun (WGS) entry which is preliminary data.</text>
</comment>
<protein>
    <recommendedName>
        <fullName evidence="1">GyrI-like small molecule binding domain-containing protein</fullName>
    </recommendedName>
</protein>
<organism evidence="2 3">
    <name type="scientific">Nocardia aurantiaca</name>
    <dbReference type="NCBI Taxonomy" id="2675850"/>
    <lineage>
        <taxon>Bacteria</taxon>
        <taxon>Bacillati</taxon>
        <taxon>Actinomycetota</taxon>
        <taxon>Actinomycetes</taxon>
        <taxon>Mycobacteriales</taxon>
        <taxon>Nocardiaceae</taxon>
        <taxon>Nocardia</taxon>
    </lineage>
</organism>
<dbReference type="Gene3D" id="3.20.80.10">
    <property type="entry name" value="Regulatory factor, effector binding domain"/>
    <property type="match status" value="1"/>
</dbReference>
<reference evidence="2 3" key="1">
    <citation type="submission" date="2019-11" db="EMBL/GenBank/DDBJ databases">
        <title>Nocardia sp. nov. CT2-14 isolated from soil.</title>
        <authorList>
            <person name="Kanchanasin P."/>
            <person name="Tanasupawat S."/>
            <person name="Yuki M."/>
            <person name="Kudo T."/>
        </authorList>
    </citation>
    <scope>NUCLEOTIDE SEQUENCE [LARGE SCALE GENOMIC DNA]</scope>
    <source>
        <strain evidence="2 3">CT2-14</strain>
    </source>
</reference>
<evidence type="ECO:0000259" key="1">
    <source>
        <dbReference type="Pfam" id="PF06445"/>
    </source>
</evidence>
<proteinExistence type="predicted"/>
<dbReference type="EMBL" id="WMBB01000013">
    <property type="protein sequence ID" value="MTE16119.1"/>
    <property type="molecule type" value="Genomic_DNA"/>
</dbReference>
<accession>A0A6I3L8D3</accession>
<evidence type="ECO:0000313" key="3">
    <source>
        <dbReference type="Proteomes" id="UP000432464"/>
    </source>
</evidence>
<dbReference type="Proteomes" id="UP000432464">
    <property type="component" value="Unassembled WGS sequence"/>
</dbReference>